<reference evidence="3 4" key="1">
    <citation type="journal article" date="2020" name="Nature">
        <title>Isolation of an archaeon at the prokaryote-eukaryote interface.</title>
        <authorList>
            <person name="Imachi H."/>
            <person name="Nobu M.K."/>
            <person name="Nakahara N."/>
            <person name="Morono Y."/>
            <person name="Ogawara M."/>
            <person name="Takaki Y."/>
            <person name="Takano Y."/>
            <person name="Uematsu K."/>
            <person name="Ikuta T."/>
            <person name="Ito M."/>
            <person name="Matsui Y."/>
            <person name="Miyazaki M."/>
            <person name="Murata K."/>
            <person name="Saito Y."/>
            <person name="Sakai S."/>
            <person name="Song C."/>
            <person name="Tasumi E."/>
            <person name="Yamanaka Y."/>
            <person name="Yamaguchi T."/>
            <person name="Kamagata Y."/>
            <person name="Tamaki H."/>
            <person name="Takai K."/>
        </authorList>
    </citation>
    <scope>NUCLEOTIDE SEQUENCE [LARGE SCALE GENOMIC DNA]</scope>
    <source>
        <strain evidence="3 4">MK-D1</strain>
    </source>
</reference>
<dbReference type="RefSeq" id="WP_147662820.1">
    <property type="nucleotide sequence ID" value="NZ_CP042905.2"/>
</dbReference>
<accession>A0A5B9DBB1</accession>
<reference evidence="3 4" key="2">
    <citation type="journal article" date="2024" name="Int. J. Syst. Evol. Microbiol.">
        <title>Promethearchaeum syntrophicum gen. nov., sp. nov., an anaerobic, obligately syntrophic archaeon, the first isolate of the lineage 'Asgard' archaea, and proposal of the new archaeal phylum Promethearchaeota phyl. nov. and kingdom Promethearchaeati regn. nov.</title>
        <authorList>
            <person name="Imachi H."/>
            <person name="Nobu M.K."/>
            <person name="Kato S."/>
            <person name="Takaki Y."/>
            <person name="Miyazaki M."/>
            <person name="Miyata M."/>
            <person name="Ogawara M."/>
            <person name="Saito Y."/>
            <person name="Sakai S."/>
            <person name="Tahara Y.O."/>
            <person name="Takano Y."/>
            <person name="Tasumi E."/>
            <person name="Uematsu K."/>
            <person name="Yoshimura T."/>
            <person name="Itoh T."/>
            <person name="Ohkuma M."/>
            <person name="Takai K."/>
        </authorList>
    </citation>
    <scope>NUCLEOTIDE SEQUENCE [LARGE SCALE GENOMIC DNA]</scope>
    <source>
        <strain evidence="3 4">MK-D1</strain>
    </source>
</reference>
<evidence type="ECO:0000313" key="4">
    <source>
        <dbReference type="Proteomes" id="UP000321408"/>
    </source>
</evidence>
<feature type="coiled-coil region" evidence="1">
    <location>
        <begin position="311"/>
        <end position="450"/>
    </location>
</feature>
<evidence type="ECO:0000256" key="2">
    <source>
        <dbReference type="SAM" id="MobiDB-lite"/>
    </source>
</evidence>
<gene>
    <name evidence="3" type="ORF">DSAG12_01753</name>
</gene>
<dbReference type="GeneID" id="41329745"/>
<organism evidence="3 4">
    <name type="scientific">Promethearchaeum syntrophicum</name>
    <dbReference type="NCBI Taxonomy" id="2594042"/>
    <lineage>
        <taxon>Archaea</taxon>
        <taxon>Promethearchaeati</taxon>
        <taxon>Promethearchaeota</taxon>
        <taxon>Promethearchaeia</taxon>
        <taxon>Promethearchaeales</taxon>
        <taxon>Promethearchaeaceae</taxon>
        <taxon>Promethearchaeum</taxon>
    </lineage>
</organism>
<dbReference type="KEGG" id="psyt:DSAG12_01753"/>
<name>A0A5B9DBB1_9ARCH</name>
<feature type="region of interest" description="Disordered" evidence="2">
    <location>
        <begin position="269"/>
        <end position="304"/>
    </location>
</feature>
<dbReference type="Proteomes" id="UP000321408">
    <property type="component" value="Chromosome"/>
</dbReference>
<evidence type="ECO:0000256" key="1">
    <source>
        <dbReference type="SAM" id="Coils"/>
    </source>
</evidence>
<dbReference type="EMBL" id="CP042905">
    <property type="protein sequence ID" value="QEE15926.1"/>
    <property type="molecule type" value="Genomic_DNA"/>
</dbReference>
<proteinExistence type="predicted"/>
<keyword evidence="4" id="KW-1185">Reference proteome</keyword>
<sequence length="471" mass="55130">MTREAINKLYDIYQKINSFKKITPGFGFFFKRYEIKGKNSFLLVVMEPPHYRTKGKLKDFEKVINKSLSRNKLILPKDFPYLYNYLLTEFNQYITPRDEILNKIKRIIASLRLNFFEDTNMKYSFISSMFPEIIVFDTVSQKGQFAIYFNIVNLVEDGLILAHERQLNFLYEQIERGVNPTSIVDTDLPDLRSGNTAFSFSRNKNRQKSREKRGAVKKFRQVVNKKVSKEEIETELDYETVIDFNPSQKTKKNIGNEKKLVRKGLFGQPLPASLKNSEKTIPQSKSEPVTDPIPPIDSSAPDFNDQTIITKQSNLAVLEELEKKIDILEKENIDLDEIKDKNDLLVNQITQITDELTTKLQEKDNQLKEIKIQLEKEQNIRKNLEIEIQRIEQEKNVAFDAIEEQVQDLVDENASLLKSIEKNELTRKELELIIEEIKNARIKDEEINNEIITTLKEEIQILNKKINNERE</sequence>
<dbReference type="AlphaFoldDB" id="A0A5B9DBB1"/>
<keyword evidence="1" id="KW-0175">Coiled coil</keyword>
<evidence type="ECO:0000313" key="3">
    <source>
        <dbReference type="EMBL" id="QEE15926.1"/>
    </source>
</evidence>
<protein>
    <submittedName>
        <fullName evidence="3">Uncharacterized protein</fullName>
    </submittedName>
</protein>